<feature type="domain" description="C2H2-type" evidence="14">
    <location>
        <begin position="1222"/>
        <end position="1250"/>
    </location>
</feature>
<evidence type="ECO:0000256" key="13">
    <source>
        <dbReference type="SAM" id="MobiDB-lite"/>
    </source>
</evidence>
<evidence type="ECO:0000256" key="7">
    <source>
        <dbReference type="ARBA" id="ARBA00022833"/>
    </source>
</evidence>
<dbReference type="EMBL" id="AMQM01005810">
    <property type="status" value="NOT_ANNOTATED_CDS"/>
    <property type="molecule type" value="Genomic_DNA"/>
</dbReference>
<evidence type="ECO:0000256" key="1">
    <source>
        <dbReference type="ARBA" id="ARBA00004123"/>
    </source>
</evidence>
<feature type="region of interest" description="Disordered" evidence="13">
    <location>
        <begin position="1127"/>
        <end position="1157"/>
    </location>
</feature>
<sequence length="1894" mass="209813">MDQDKFLKELEDIKNVYQEHQLSSGDNHDVENDNAICNKLYDALIECLATESKRVKAKLEILTSSLTFYVELRFRQDAIAPEADAFGHFLFMECSRLVLGIEFHHLDNLDPYKVSFKHAIVNVYTRLQEFAIGQVFLILEWLMVNQWSHATLVAMMKGEDIDKEIALNYIRSGEYPELFRLRVEMLMESGCDNFASNLVSWCVLSPLFENDVSLRSTNFLLLYKLNKMTQLQNQCYQLTCCMAKEILKHLAPRVNEDTALLLCLSHNFLLIDWLKPTIYCCTQLLLEMWLSLQRQKEADLEKFLDSVSKLISLYQNVQQLNIALEVIVHLFDTQFIQFCSELAIKSIQKHQQLQQQQLDNDGLTSSNSTSSSSMQSNSQAAVLQEIVAGMAHTCKTITKLYRDHPQVYLSSLMSILYLQPTEENYLNLDTAFRTTPFIPTTTPFDFSTIFPAILDVNPNTFALLVECINSLRPAALNFNLGWGVLSKMFVSFVEQSEFPDDLNANNSNDIDINANNVNRNVSNDASNCSQININHDISGGSTLVNDMDVITSALHGADVNINAIMRGSDRVGNEFEDGTEDVLGSTGIGISRYTYCGDEFALSSSLSKADDVDGNTYMLSLHPYQNADINSTSSSSSGQLLSNSNNEDINNIIPNHNNHSIILGSINSGNIILNSSSNNNNNNHDLICDTVNDKEQSDNNDLFLQQQHHHPQQHDEYHYHLQQQQQQQHLLLDGSLFPQDAVITMAIGGKNVLNNITLDDIQQVLNGPIMSGSNAGKEVPMDENALQEITAFLQSEMGRSGSSNSSSNVFSYSLQQSTQQQLMMMDGDYMRVTSPLFGDDDNEDEAGDDDDDQQQCCDNDDDNGASGDLSIERSYPPPSYYASLQNKFNSTLGVNILDSSVDNCGDNDAGDDDDDVVDDDDDNDVNRLVVSGTILSSLHHTSFSPSPTLSFIDQSSKQSLSSSLPSLSQYGPAYMFVSSSSLLQTVSTSLSTSSPSTTSSSSSSSLSTSGANILVTDSNLPYLKQLLPHLQTVMQSVQTMALCSSHSASSHNNHYVNSNSTAASNASPATSAATLQQPQQPQIMQQHFQLLRQKQPSVCDKSPSYSSCSSLSSSSTIYPSPMMIGEEIISPPPQQQSDEDNDTITNNANISSARPQQPHCHIAITEPLNDLKSTTTSTIFTHVSMPLTTVSAMTTTKPETSLTSNQSSTAPLNLPFQPSKQLKCDECGKEFISKAGRTTHMLRVHKKNNNTSAITTATTTAVATNTSALAVGSASSDPLMTAYSNGSNSDSNVTDVNSSTSVNAFISLPSPSLSTQQAHISAVSLTPYDENCNTVNASNNNNNNSNNSATIHRDILDQNSEISNENNADDSKVFGVSCISNSSNKDHGMDDLKSCFVKITRLGRESPTFDKAGDSADNSMEDQQHQHYQLQLQRQHFMQHLQHRLQPQQQLQQNQHPTSILDHDDNSTDQFHKQQITSVQQLHQLQHNHQLQQEQQQQQSQYLSCMCESCGEILEYNDQLASHKCYLNLPQSSLVSLSSPFVSSSLSSSSNTQSPLSYESFLDGNKLNNITPNNYAITNNINNNNDNVNNNNDDNKSSNILEADKIYRLDTSRLGGSSSITPQQKLLLLVTSQQSVNVANNNLINSNNGNFLINNNTNIDSDLTAQSKIQALLRTMKLPTTSKTQILFNPSSFSAPLPSAPLSLPSTPTTLMTQQMLINAVSTASTMLPLKNNVLAALPIQLQRLLQHRVQQLQLQQLCRLQQQQQKQQLTLTLQQQNGHPQQFQQNIGATKLNPANNNTQAPVLEMLKLAEHFLKNNNLKLVPQQQQQFQLQQQQQQQQFQLQQQQQFYNKSLLNMNVAKGNQPLTVTSQPNISNLNIPLNNSNATLQNQVIN</sequence>
<evidence type="ECO:0000256" key="5">
    <source>
        <dbReference type="ARBA" id="ARBA00022737"/>
    </source>
</evidence>
<keyword evidence="3" id="KW-0597">Phosphoprotein</keyword>
<evidence type="ECO:0000256" key="9">
    <source>
        <dbReference type="ARBA" id="ARBA00023125"/>
    </source>
</evidence>
<evidence type="ECO:0000256" key="4">
    <source>
        <dbReference type="ARBA" id="ARBA00022723"/>
    </source>
</evidence>
<evidence type="ECO:0000256" key="2">
    <source>
        <dbReference type="ARBA" id="ARBA00006991"/>
    </source>
</evidence>
<evidence type="ECO:0000259" key="14">
    <source>
        <dbReference type="PROSITE" id="PS50157"/>
    </source>
</evidence>
<name>T1FUD1_HELRO</name>
<feature type="region of interest" description="Disordered" evidence="13">
    <location>
        <begin position="831"/>
        <end position="876"/>
    </location>
</feature>
<keyword evidence="9" id="KW-0238">DNA-binding</keyword>
<reference evidence="17" key="1">
    <citation type="submission" date="2012-12" db="EMBL/GenBank/DDBJ databases">
        <authorList>
            <person name="Hellsten U."/>
            <person name="Grimwood J."/>
            <person name="Chapman J.A."/>
            <person name="Shapiro H."/>
            <person name="Aerts A."/>
            <person name="Otillar R.P."/>
            <person name="Terry A.Y."/>
            <person name="Boore J.L."/>
            <person name="Simakov O."/>
            <person name="Marletaz F."/>
            <person name="Cho S.-J."/>
            <person name="Edsinger-Gonzales E."/>
            <person name="Havlak P."/>
            <person name="Kuo D.-H."/>
            <person name="Larsson T."/>
            <person name="Lv J."/>
            <person name="Arendt D."/>
            <person name="Savage R."/>
            <person name="Osoegawa K."/>
            <person name="de Jong P."/>
            <person name="Lindberg D.R."/>
            <person name="Seaver E.C."/>
            <person name="Weisblat D.A."/>
            <person name="Putnam N.H."/>
            <person name="Grigoriev I.V."/>
            <person name="Rokhsar D.S."/>
        </authorList>
    </citation>
    <scope>NUCLEOTIDE SEQUENCE</scope>
</reference>
<dbReference type="GO" id="GO:0003677">
    <property type="term" value="F:DNA binding"/>
    <property type="evidence" value="ECO:0000318"/>
    <property type="project" value="GO_Central"/>
</dbReference>
<keyword evidence="8" id="KW-0805">Transcription regulation</keyword>
<evidence type="ECO:0000256" key="11">
    <source>
        <dbReference type="ARBA" id="ARBA00023242"/>
    </source>
</evidence>
<dbReference type="CTD" id="20212427"/>
<feature type="region of interest" description="Disordered" evidence="13">
    <location>
        <begin position="989"/>
        <end position="1008"/>
    </location>
</feature>
<dbReference type="InParanoid" id="T1FUD1"/>
<evidence type="ECO:0000256" key="3">
    <source>
        <dbReference type="ARBA" id="ARBA00022553"/>
    </source>
</evidence>
<dbReference type="EnsemblMetazoa" id="HelroT192854">
    <property type="protein sequence ID" value="HelroP192854"/>
    <property type="gene ID" value="HelroG192854"/>
</dbReference>
<accession>T1FUD1</accession>
<evidence type="ECO:0000313" key="17">
    <source>
        <dbReference type="Proteomes" id="UP000015101"/>
    </source>
</evidence>
<dbReference type="PROSITE" id="PS00028">
    <property type="entry name" value="ZINC_FINGER_C2H2_1"/>
    <property type="match status" value="1"/>
</dbReference>
<evidence type="ECO:0000256" key="8">
    <source>
        <dbReference type="ARBA" id="ARBA00023015"/>
    </source>
</evidence>
<comment type="subcellular location">
    <subcellularLocation>
        <location evidence="1">Nucleus</location>
    </subcellularLocation>
</comment>
<dbReference type="PANTHER" id="PTHR15507">
    <property type="entry name" value="ZINC FINGER PROTEIN RLF"/>
    <property type="match status" value="1"/>
</dbReference>
<dbReference type="GO" id="GO:0008270">
    <property type="term" value="F:zinc ion binding"/>
    <property type="evidence" value="ECO:0007669"/>
    <property type="project" value="UniProtKB-KW"/>
</dbReference>
<evidence type="ECO:0000256" key="10">
    <source>
        <dbReference type="ARBA" id="ARBA00023163"/>
    </source>
</evidence>
<dbReference type="GO" id="GO:0006357">
    <property type="term" value="P:regulation of transcription by RNA polymerase II"/>
    <property type="evidence" value="ECO:0000318"/>
    <property type="project" value="GO_Central"/>
</dbReference>
<keyword evidence="5" id="KW-0677">Repeat</keyword>
<comment type="similarity">
    <text evidence="2">Belongs to the krueppel C2H2-type zinc-finger protein family.</text>
</comment>
<keyword evidence="6 12" id="KW-0863">Zinc-finger</keyword>
<dbReference type="OrthoDB" id="427030at2759"/>
<keyword evidence="4" id="KW-0479">Metal-binding</keyword>
<dbReference type="GO" id="GO:0000981">
    <property type="term" value="F:DNA-binding transcription factor activity, RNA polymerase II-specific"/>
    <property type="evidence" value="ECO:0000318"/>
    <property type="project" value="GO_Central"/>
</dbReference>
<feature type="region of interest" description="Disordered" evidence="13">
    <location>
        <begin position="1406"/>
        <end position="1427"/>
    </location>
</feature>
<proteinExistence type="inferred from homology"/>
<dbReference type="InterPro" id="IPR013087">
    <property type="entry name" value="Znf_C2H2_type"/>
</dbReference>
<keyword evidence="10" id="KW-0804">Transcription</keyword>
<dbReference type="GO" id="GO:0005634">
    <property type="term" value="C:nucleus"/>
    <property type="evidence" value="ECO:0000318"/>
    <property type="project" value="GO_Central"/>
</dbReference>
<dbReference type="RefSeq" id="XP_009022321.1">
    <property type="nucleotide sequence ID" value="XM_009024073.1"/>
</dbReference>
<keyword evidence="11" id="KW-0539">Nucleus</keyword>
<gene>
    <name evidence="16" type="primary">20212427</name>
    <name evidence="15" type="ORF">HELRODRAFT_192854</name>
</gene>
<dbReference type="KEGG" id="hro:HELRODRAFT_192854"/>
<dbReference type="Proteomes" id="UP000015101">
    <property type="component" value="Unassembled WGS sequence"/>
</dbReference>
<organism evidence="16 17">
    <name type="scientific">Helobdella robusta</name>
    <name type="common">Californian leech</name>
    <dbReference type="NCBI Taxonomy" id="6412"/>
    <lineage>
        <taxon>Eukaryota</taxon>
        <taxon>Metazoa</taxon>
        <taxon>Spiralia</taxon>
        <taxon>Lophotrochozoa</taxon>
        <taxon>Annelida</taxon>
        <taxon>Clitellata</taxon>
        <taxon>Hirudinea</taxon>
        <taxon>Rhynchobdellida</taxon>
        <taxon>Glossiphoniidae</taxon>
        <taxon>Helobdella</taxon>
    </lineage>
</organism>
<feature type="compositionally biased region" description="Basic and acidic residues" evidence="13">
    <location>
        <begin position="1461"/>
        <end position="1472"/>
    </location>
</feature>
<dbReference type="HOGENOM" id="CLU_235944_0_0_1"/>
<feature type="region of interest" description="Disordered" evidence="13">
    <location>
        <begin position="1444"/>
        <end position="1476"/>
    </location>
</feature>
<feature type="region of interest" description="Disordered" evidence="13">
    <location>
        <begin position="903"/>
        <end position="924"/>
    </location>
</feature>
<dbReference type="InterPro" id="IPR057986">
    <property type="entry name" value="TPR_Rlf/292/654"/>
</dbReference>
<feature type="compositionally biased region" description="Polar residues" evidence="13">
    <location>
        <begin position="1143"/>
        <end position="1155"/>
    </location>
</feature>
<reference evidence="16" key="3">
    <citation type="submission" date="2015-06" db="UniProtKB">
        <authorList>
            <consortium name="EnsemblMetazoa"/>
        </authorList>
    </citation>
    <scope>IDENTIFICATION</scope>
</reference>
<dbReference type="PANTHER" id="PTHR15507:SF17">
    <property type="entry name" value="C2H2-TYPE DOMAIN-CONTAINING PROTEIN"/>
    <property type="match status" value="1"/>
</dbReference>
<evidence type="ECO:0000256" key="12">
    <source>
        <dbReference type="PROSITE-ProRule" id="PRU00042"/>
    </source>
</evidence>
<keyword evidence="17" id="KW-1185">Reference proteome</keyword>
<protein>
    <recommendedName>
        <fullName evidence="14">C2H2-type domain-containing protein</fullName>
    </recommendedName>
</protein>
<feature type="region of interest" description="Disordered" evidence="13">
    <location>
        <begin position="1051"/>
        <end position="1081"/>
    </location>
</feature>
<evidence type="ECO:0000256" key="6">
    <source>
        <dbReference type="ARBA" id="ARBA00022771"/>
    </source>
</evidence>
<dbReference type="InterPro" id="IPR052251">
    <property type="entry name" value="GH-ZnFinger_Regulators"/>
</dbReference>
<keyword evidence="7" id="KW-0862">Zinc</keyword>
<dbReference type="PROSITE" id="PS50157">
    <property type="entry name" value="ZINC_FINGER_C2H2_2"/>
    <property type="match status" value="1"/>
</dbReference>
<dbReference type="Pfam" id="PF25580">
    <property type="entry name" value="TPR_Rlf"/>
    <property type="match status" value="1"/>
</dbReference>
<feature type="compositionally biased region" description="Acidic residues" evidence="13">
    <location>
        <begin position="838"/>
        <end position="863"/>
    </location>
</feature>
<dbReference type="STRING" id="6412.T1FUD1"/>
<reference evidence="15 17" key="2">
    <citation type="journal article" date="2013" name="Nature">
        <title>Insights into bilaterian evolution from three spiralian genomes.</title>
        <authorList>
            <person name="Simakov O."/>
            <person name="Marletaz F."/>
            <person name="Cho S.J."/>
            <person name="Edsinger-Gonzales E."/>
            <person name="Havlak P."/>
            <person name="Hellsten U."/>
            <person name="Kuo D.H."/>
            <person name="Larsson T."/>
            <person name="Lv J."/>
            <person name="Arendt D."/>
            <person name="Savage R."/>
            <person name="Osoegawa K."/>
            <person name="de Jong P."/>
            <person name="Grimwood J."/>
            <person name="Chapman J.A."/>
            <person name="Shapiro H."/>
            <person name="Aerts A."/>
            <person name="Otillar R.P."/>
            <person name="Terry A.Y."/>
            <person name="Boore J.L."/>
            <person name="Grigoriev I.V."/>
            <person name="Lindberg D.R."/>
            <person name="Seaver E.C."/>
            <person name="Weisblat D.A."/>
            <person name="Putnam N.H."/>
            <person name="Rokhsar D.S."/>
        </authorList>
    </citation>
    <scope>NUCLEOTIDE SEQUENCE</scope>
</reference>
<evidence type="ECO:0000313" key="16">
    <source>
        <dbReference type="EnsemblMetazoa" id="HelroP192854"/>
    </source>
</evidence>
<feature type="compositionally biased region" description="Acidic residues" evidence="13">
    <location>
        <begin position="908"/>
        <end position="923"/>
    </location>
</feature>
<feature type="compositionally biased region" description="Low complexity" evidence="13">
    <location>
        <begin position="1444"/>
        <end position="1456"/>
    </location>
</feature>
<dbReference type="EMBL" id="KB097106">
    <property type="protein sequence ID" value="ESN99554.1"/>
    <property type="molecule type" value="Genomic_DNA"/>
</dbReference>
<dbReference type="GeneID" id="20212427"/>
<evidence type="ECO:0000313" key="15">
    <source>
        <dbReference type="EMBL" id="ESN99554.1"/>
    </source>
</evidence>